<keyword evidence="1" id="KW-0812">Transmembrane</keyword>
<accession>A0A5D4RC05</accession>
<feature type="transmembrane region" description="Helical" evidence="1">
    <location>
        <begin position="15"/>
        <end position="33"/>
    </location>
</feature>
<evidence type="ECO:0000256" key="1">
    <source>
        <dbReference type="SAM" id="Phobius"/>
    </source>
</evidence>
<sequence length="100" mass="11213">MFDLLMDFTNIPAEYTLYASFMLGLTVKFLWAWNIEYSFMESTCRPAELGAGSAGLKLYEACGMPFSPLLRWIAKHIRAKEGSGSDSEDADSSIKLKFVI</sequence>
<gene>
    <name evidence="2" type="ORF">FZD51_13050</name>
</gene>
<name>A0A5D4RC05_9BACI</name>
<evidence type="ECO:0000313" key="3">
    <source>
        <dbReference type="Proteomes" id="UP000322139"/>
    </source>
</evidence>
<keyword evidence="1" id="KW-0472">Membrane</keyword>
<dbReference type="Proteomes" id="UP000322139">
    <property type="component" value="Unassembled WGS sequence"/>
</dbReference>
<protein>
    <submittedName>
        <fullName evidence="2">Uncharacterized protein</fullName>
    </submittedName>
</protein>
<dbReference type="AlphaFoldDB" id="A0A5D4RC05"/>
<keyword evidence="1" id="KW-1133">Transmembrane helix</keyword>
<organism evidence="2 3">
    <name type="scientific">Bacillus infantis</name>
    <dbReference type="NCBI Taxonomy" id="324767"/>
    <lineage>
        <taxon>Bacteria</taxon>
        <taxon>Bacillati</taxon>
        <taxon>Bacillota</taxon>
        <taxon>Bacilli</taxon>
        <taxon>Bacillales</taxon>
        <taxon>Bacillaceae</taxon>
        <taxon>Bacillus</taxon>
    </lineage>
</organism>
<dbReference type="EMBL" id="VTER01000006">
    <property type="protein sequence ID" value="TYS47851.1"/>
    <property type="molecule type" value="Genomic_DNA"/>
</dbReference>
<evidence type="ECO:0000313" key="2">
    <source>
        <dbReference type="EMBL" id="TYS47851.1"/>
    </source>
</evidence>
<proteinExistence type="predicted"/>
<dbReference type="RefSeq" id="WP_148975174.1">
    <property type="nucleotide sequence ID" value="NZ_JBNIKT010000035.1"/>
</dbReference>
<comment type="caution">
    <text evidence="2">The sequence shown here is derived from an EMBL/GenBank/DDBJ whole genome shotgun (WGS) entry which is preliminary data.</text>
</comment>
<reference evidence="2 3" key="1">
    <citation type="submission" date="2019-08" db="EMBL/GenBank/DDBJ databases">
        <title>Bacillus genomes from the desert of Cuatro Cienegas, Coahuila.</title>
        <authorList>
            <person name="Olmedo-Alvarez G."/>
        </authorList>
    </citation>
    <scope>NUCLEOTIDE SEQUENCE [LARGE SCALE GENOMIC DNA]</scope>
    <source>
        <strain evidence="2 3">CH446_14T</strain>
    </source>
</reference>